<dbReference type="InterPro" id="IPR045116">
    <property type="entry name" value="Clp1/Grc3"/>
</dbReference>
<dbReference type="GO" id="GO:0006396">
    <property type="term" value="P:RNA processing"/>
    <property type="evidence" value="ECO:0007669"/>
    <property type="project" value="InterPro"/>
</dbReference>
<evidence type="ECO:0000256" key="4">
    <source>
        <dbReference type="ARBA" id="ARBA00022840"/>
    </source>
</evidence>
<proteinExistence type="predicted"/>
<dbReference type="PANTHER" id="PTHR12755">
    <property type="entry name" value="CLEAVAGE/POLYADENYLATION FACTOR IA SUBUNIT CLP1P"/>
    <property type="match status" value="1"/>
</dbReference>
<protein>
    <recommendedName>
        <fullName evidence="5">Clp1 P-loop domain-containing protein</fullName>
    </recommendedName>
</protein>
<evidence type="ECO:0000313" key="6">
    <source>
        <dbReference type="EMBL" id="HGB14963.1"/>
    </source>
</evidence>
<dbReference type="InterPro" id="IPR032319">
    <property type="entry name" value="CLP1_P"/>
</dbReference>
<dbReference type="SUPFAM" id="SSF52540">
    <property type="entry name" value="P-loop containing nucleoside triphosphate hydrolases"/>
    <property type="match status" value="1"/>
</dbReference>
<keyword evidence="1" id="KW-0808">Transferase</keyword>
<organism evidence="6">
    <name type="scientific">Desulfobacca acetoxidans</name>
    <dbReference type="NCBI Taxonomy" id="60893"/>
    <lineage>
        <taxon>Bacteria</taxon>
        <taxon>Pseudomonadati</taxon>
        <taxon>Thermodesulfobacteriota</taxon>
        <taxon>Desulfobaccia</taxon>
        <taxon>Desulfobaccales</taxon>
        <taxon>Desulfobaccaceae</taxon>
        <taxon>Desulfobacca</taxon>
    </lineage>
</organism>
<keyword evidence="2" id="KW-0547">Nucleotide-binding</keyword>
<evidence type="ECO:0000259" key="5">
    <source>
        <dbReference type="Pfam" id="PF16575"/>
    </source>
</evidence>
<gene>
    <name evidence="6" type="ORF">ENV62_06995</name>
</gene>
<dbReference type="Pfam" id="PF16575">
    <property type="entry name" value="CLP1_P"/>
    <property type="match status" value="1"/>
</dbReference>
<evidence type="ECO:0000256" key="3">
    <source>
        <dbReference type="ARBA" id="ARBA00022777"/>
    </source>
</evidence>
<sequence>MQLIFPFLKHLDIPAAWDAAAVHFVEQGGIAMVLGAPDSGKSTLSRYLIYRAFTAGKPVALVDLDLGQSHLGPPAALGLGLFPPRFPGDDSLFPDGLYFIGQTSPVGAILEVTVGCRVLVDQARDMGVGHVVVNTDGLVQGPAAFRLKVAQTELLRPALILALAWGGELDLLLRAMTAEEDSPVRRLPVSGRATRKTVEARRAYREARFRAYFAEARPLQLSLRDLQWRGLSLGQGRPLDETEIKFYGKALGTPVFFGEADGRRRVLLLEEPPSEAGQPPRDERLVFLPWQSFAYRLTGLLDGRHRTLALGLILPTAWNGRFISVLTPLPPPAAARIKYLHLGKIRVHPGGQEII</sequence>
<dbReference type="Gene3D" id="3.40.50.300">
    <property type="entry name" value="P-loop containing nucleotide triphosphate hydrolases"/>
    <property type="match status" value="1"/>
</dbReference>
<dbReference type="EMBL" id="DTHB01000048">
    <property type="protein sequence ID" value="HGB14963.1"/>
    <property type="molecule type" value="Genomic_DNA"/>
</dbReference>
<dbReference type="GO" id="GO:0005524">
    <property type="term" value="F:ATP binding"/>
    <property type="evidence" value="ECO:0007669"/>
    <property type="project" value="UniProtKB-KW"/>
</dbReference>
<comment type="caution">
    <text evidence="6">The sequence shown here is derived from an EMBL/GenBank/DDBJ whole genome shotgun (WGS) entry which is preliminary data.</text>
</comment>
<dbReference type="GO" id="GO:0051731">
    <property type="term" value="F:polynucleotide 5'-hydroxyl-kinase activity"/>
    <property type="evidence" value="ECO:0007669"/>
    <property type="project" value="InterPro"/>
</dbReference>
<dbReference type="PANTHER" id="PTHR12755:SF3">
    <property type="entry name" value="POLYNUCLEOTIDE 5'-HYDROXYL-KINASE NOL9"/>
    <property type="match status" value="1"/>
</dbReference>
<evidence type="ECO:0000256" key="2">
    <source>
        <dbReference type="ARBA" id="ARBA00022741"/>
    </source>
</evidence>
<name>A0A7C3SJ31_9BACT</name>
<feature type="domain" description="Clp1 P-loop" evidence="5">
    <location>
        <begin position="35"/>
        <end position="214"/>
    </location>
</feature>
<evidence type="ECO:0000256" key="1">
    <source>
        <dbReference type="ARBA" id="ARBA00022679"/>
    </source>
</evidence>
<dbReference type="AlphaFoldDB" id="A0A7C3SJ31"/>
<accession>A0A7C3SJ31</accession>
<keyword evidence="3" id="KW-0418">Kinase</keyword>
<keyword evidence="4" id="KW-0067">ATP-binding</keyword>
<dbReference type="InterPro" id="IPR027417">
    <property type="entry name" value="P-loop_NTPase"/>
</dbReference>
<reference evidence="6" key="1">
    <citation type="journal article" date="2020" name="mSystems">
        <title>Genome- and Community-Level Interaction Insights into Carbon Utilization and Element Cycling Functions of Hydrothermarchaeota in Hydrothermal Sediment.</title>
        <authorList>
            <person name="Zhou Z."/>
            <person name="Liu Y."/>
            <person name="Xu W."/>
            <person name="Pan J."/>
            <person name="Luo Z.H."/>
            <person name="Li M."/>
        </authorList>
    </citation>
    <scope>NUCLEOTIDE SEQUENCE [LARGE SCALE GENOMIC DNA]</scope>
    <source>
        <strain evidence="6">SpSt-776</strain>
    </source>
</reference>